<feature type="non-terminal residue" evidence="2">
    <location>
        <position position="66"/>
    </location>
</feature>
<gene>
    <name evidence="2" type="ORF">BpHYR1_004864</name>
</gene>
<comment type="caution">
    <text evidence="2">The sequence shown here is derived from an EMBL/GenBank/DDBJ whole genome shotgun (WGS) entry which is preliminary data.</text>
</comment>
<keyword evidence="1" id="KW-0472">Membrane</keyword>
<evidence type="ECO:0000313" key="3">
    <source>
        <dbReference type="Proteomes" id="UP000276133"/>
    </source>
</evidence>
<name>A0A3M7SYD0_BRAPC</name>
<dbReference type="EMBL" id="REGN01000600">
    <property type="protein sequence ID" value="RNA40736.1"/>
    <property type="molecule type" value="Genomic_DNA"/>
</dbReference>
<organism evidence="2 3">
    <name type="scientific">Brachionus plicatilis</name>
    <name type="common">Marine rotifer</name>
    <name type="synonym">Brachionus muelleri</name>
    <dbReference type="NCBI Taxonomy" id="10195"/>
    <lineage>
        <taxon>Eukaryota</taxon>
        <taxon>Metazoa</taxon>
        <taxon>Spiralia</taxon>
        <taxon>Gnathifera</taxon>
        <taxon>Rotifera</taxon>
        <taxon>Eurotatoria</taxon>
        <taxon>Monogononta</taxon>
        <taxon>Pseudotrocha</taxon>
        <taxon>Ploima</taxon>
        <taxon>Brachionidae</taxon>
        <taxon>Brachionus</taxon>
    </lineage>
</organism>
<protein>
    <submittedName>
        <fullName evidence="2">Uncharacterized protein</fullName>
    </submittedName>
</protein>
<keyword evidence="1" id="KW-1133">Transmembrane helix</keyword>
<evidence type="ECO:0000313" key="2">
    <source>
        <dbReference type="EMBL" id="RNA40736.1"/>
    </source>
</evidence>
<reference evidence="2 3" key="1">
    <citation type="journal article" date="2018" name="Sci. Rep.">
        <title>Genomic signatures of local adaptation to the degree of environmental predictability in rotifers.</title>
        <authorList>
            <person name="Franch-Gras L."/>
            <person name="Hahn C."/>
            <person name="Garcia-Roger E.M."/>
            <person name="Carmona M.J."/>
            <person name="Serra M."/>
            <person name="Gomez A."/>
        </authorList>
    </citation>
    <scope>NUCLEOTIDE SEQUENCE [LARGE SCALE GENOMIC DNA]</scope>
    <source>
        <strain evidence="2">HYR1</strain>
    </source>
</reference>
<sequence>MEIDVVIINHISSLIFLAASPYRVLFHSHEELDFKISDHQSTLTTFNNINSELQTFHFKKTDWNRF</sequence>
<feature type="transmembrane region" description="Helical" evidence="1">
    <location>
        <begin position="6"/>
        <end position="26"/>
    </location>
</feature>
<keyword evidence="1" id="KW-0812">Transmembrane</keyword>
<evidence type="ECO:0000256" key="1">
    <source>
        <dbReference type="SAM" id="Phobius"/>
    </source>
</evidence>
<accession>A0A3M7SYD0</accession>
<dbReference type="Proteomes" id="UP000276133">
    <property type="component" value="Unassembled WGS sequence"/>
</dbReference>
<dbReference type="AlphaFoldDB" id="A0A3M7SYD0"/>
<proteinExistence type="predicted"/>
<keyword evidence="3" id="KW-1185">Reference proteome</keyword>